<dbReference type="OMA" id="VINYDEY"/>
<dbReference type="eggNOG" id="KOG1491">
    <property type="taxonomic scope" value="Eukaryota"/>
</dbReference>
<dbReference type="GeneID" id="20224617"/>
<dbReference type="GO" id="GO:0005524">
    <property type="term" value="F:ATP binding"/>
    <property type="evidence" value="ECO:0007669"/>
    <property type="project" value="UniProtKB-KW"/>
</dbReference>
<dbReference type="Proteomes" id="UP000002729">
    <property type="component" value="Unassembled WGS sequence"/>
</dbReference>
<dbReference type="Gene3D" id="3.10.20.30">
    <property type="match status" value="1"/>
</dbReference>
<dbReference type="GO" id="GO:0046872">
    <property type="term" value="F:metal ion binding"/>
    <property type="evidence" value="ECO:0007669"/>
    <property type="project" value="UniProtKB-KW"/>
</dbReference>
<keyword evidence="4" id="KW-0067">ATP-binding</keyword>
<dbReference type="EMBL" id="GL833127">
    <property type="protein sequence ID" value="EGB08616.1"/>
    <property type="molecule type" value="Genomic_DNA"/>
</dbReference>
<evidence type="ECO:0000256" key="3">
    <source>
        <dbReference type="ARBA" id="ARBA00022741"/>
    </source>
</evidence>
<dbReference type="Pfam" id="PF06071">
    <property type="entry name" value="YchF-GTPase_C"/>
    <property type="match status" value="1"/>
</dbReference>
<dbReference type="InterPro" id="IPR006073">
    <property type="entry name" value="GTP-bd"/>
</dbReference>
<keyword evidence="3" id="KW-0547">Nucleotide-binding</keyword>
<dbReference type="Gene3D" id="3.40.50.300">
    <property type="entry name" value="P-loop containing nucleotide triphosphate hydrolases"/>
    <property type="match status" value="1"/>
</dbReference>
<dbReference type="KEGG" id="aaf:AURANDRAFT_64003"/>
<dbReference type="Gene3D" id="1.10.150.300">
    <property type="entry name" value="TGS-like domain"/>
    <property type="match status" value="1"/>
</dbReference>
<dbReference type="GO" id="GO:0005737">
    <property type="term" value="C:cytoplasm"/>
    <property type="evidence" value="ECO:0007669"/>
    <property type="project" value="TreeGrafter"/>
</dbReference>
<dbReference type="InterPro" id="IPR012675">
    <property type="entry name" value="Beta-grasp_dom_sf"/>
</dbReference>
<reference evidence="8 9" key="1">
    <citation type="journal article" date="2011" name="Proc. Natl. Acad. Sci. U.S.A.">
        <title>Niche of harmful alga Aureococcus anophagefferens revealed through ecogenomics.</title>
        <authorList>
            <person name="Gobler C.J."/>
            <person name="Berry D.L."/>
            <person name="Dyhrman S.T."/>
            <person name="Wilhelm S.W."/>
            <person name="Salamov A."/>
            <person name="Lobanov A.V."/>
            <person name="Zhang Y."/>
            <person name="Collier J.L."/>
            <person name="Wurch L.L."/>
            <person name="Kustka A.B."/>
            <person name="Dill B.D."/>
            <person name="Shah M."/>
            <person name="VerBerkmoes N.C."/>
            <person name="Kuo A."/>
            <person name="Terry A."/>
            <person name="Pangilinan J."/>
            <person name="Lindquist E.A."/>
            <person name="Lucas S."/>
            <person name="Paulsen I.T."/>
            <person name="Hattenrath-Lehmann T.K."/>
            <person name="Talmage S.C."/>
            <person name="Walker E.A."/>
            <person name="Koch F."/>
            <person name="Burson A.M."/>
            <person name="Marcoval M.A."/>
            <person name="Tang Y.Z."/>
            <person name="Lecleir G.R."/>
            <person name="Coyne K.J."/>
            <person name="Berg G.M."/>
            <person name="Bertrand E.M."/>
            <person name="Saito M.A."/>
            <person name="Gladyshev V.N."/>
            <person name="Grigoriev I.V."/>
        </authorList>
    </citation>
    <scope>NUCLEOTIDE SEQUENCE [LARGE SCALE GENOMIC DNA]</scope>
    <source>
        <strain evidence="9">CCMP 1984</strain>
    </source>
</reference>
<evidence type="ECO:0000313" key="9">
    <source>
        <dbReference type="Proteomes" id="UP000002729"/>
    </source>
</evidence>
<sequence length="512" mass="57230">MQSMLAHVKERTRLDNLDTQVLMQPSQFGRRDGSNLHVALLGRPNAGTSTLFNALAGRRTSASPFLGETRRVNRGRSEHRTPEFEWLCQLYMPATGQDKGDSTPTSARPVTYALSDCPSHAMARLRCPREEALCEADGAKVSDEPTMDPHEAILELCPGAAGADVVMVVLRAFEGDEVTHQATTVDPARDLLYVANACRLHDVWKLKRRIQVLRDTRAGEWVVCEKEALLRAQHFLTQPDAGGRGPFHALRQGTWSDNEVAWLEDLGLLTDKAWVVAINVDCRPWLRKAVPADLVKPVEARATKLGINPRYCVVYSGAFEKRLQILRETPTPPPVEEHMRARPPLEAYLDANVDHASAAPALLGAPLDALQLILLFTCSPDEVRAWFVRDGTTVIGFCGGVHEVMRRNFEVAEICDYADYVACGSEEQVRRKGKVRRLGADVVLEHHQVIFVKFKIPRESEAADGRVAWNSDGRLSTREMDKKAQQDMAVQEEARKQLDEETDHHVRTGLRF</sequence>
<dbReference type="GO" id="GO:0005525">
    <property type="term" value="F:GTP binding"/>
    <property type="evidence" value="ECO:0007669"/>
    <property type="project" value="InterPro"/>
</dbReference>
<evidence type="ECO:0000313" key="8">
    <source>
        <dbReference type="EMBL" id="EGB08616.1"/>
    </source>
</evidence>
<dbReference type="SUPFAM" id="SSF52540">
    <property type="entry name" value="P-loop containing nucleoside triphosphate hydrolases"/>
    <property type="match status" value="1"/>
</dbReference>
<evidence type="ECO:0000256" key="1">
    <source>
        <dbReference type="ARBA" id="ARBA00001946"/>
    </source>
</evidence>
<keyword evidence="5" id="KW-0460">Magnesium</keyword>
<feature type="domain" description="G" evidence="6">
    <location>
        <begin position="37"/>
        <end position="83"/>
    </location>
</feature>
<dbReference type="Pfam" id="PF01926">
    <property type="entry name" value="MMR_HSR1"/>
    <property type="match status" value="1"/>
</dbReference>
<dbReference type="InterPro" id="IPR023192">
    <property type="entry name" value="TGS-like_dom_sf"/>
</dbReference>
<evidence type="ECO:0000256" key="4">
    <source>
        <dbReference type="ARBA" id="ARBA00022840"/>
    </source>
</evidence>
<evidence type="ECO:0000259" key="6">
    <source>
        <dbReference type="Pfam" id="PF01926"/>
    </source>
</evidence>
<evidence type="ECO:0008006" key="10">
    <source>
        <dbReference type="Google" id="ProtNLM"/>
    </source>
</evidence>
<dbReference type="InterPro" id="IPR012676">
    <property type="entry name" value="TGS-like"/>
</dbReference>
<evidence type="ECO:0000256" key="2">
    <source>
        <dbReference type="ARBA" id="ARBA00022723"/>
    </source>
</evidence>
<keyword evidence="2" id="KW-0479">Metal-binding</keyword>
<dbReference type="FunFam" id="3.10.20.30:FF:000029">
    <property type="entry name" value="Obg-like ATPase 1"/>
    <property type="match status" value="1"/>
</dbReference>
<dbReference type="InterPro" id="IPR013029">
    <property type="entry name" value="YchF_C"/>
</dbReference>
<organism evidence="9">
    <name type="scientific">Aureococcus anophagefferens</name>
    <name type="common">Harmful bloom alga</name>
    <dbReference type="NCBI Taxonomy" id="44056"/>
    <lineage>
        <taxon>Eukaryota</taxon>
        <taxon>Sar</taxon>
        <taxon>Stramenopiles</taxon>
        <taxon>Ochrophyta</taxon>
        <taxon>Pelagophyceae</taxon>
        <taxon>Pelagomonadales</taxon>
        <taxon>Pelagomonadaceae</taxon>
        <taxon>Aureococcus</taxon>
    </lineage>
</organism>
<dbReference type="GO" id="GO:0016887">
    <property type="term" value="F:ATP hydrolysis activity"/>
    <property type="evidence" value="ECO:0007669"/>
    <property type="project" value="TreeGrafter"/>
</dbReference>
<dbReference type="InParanoid" id="F0Y8J3"/>
<protein>
    <recommendedName>
        <fullName evidence="10">G domain-containing protein</fullName>
    </recommendedName>
</protein>
<evidence type="ECO:0000259" key="7">
    <source>
        <dbReference type="Pfam" id="PF06071"/>
    </source>
</evidence>
<name>F0Y8J3_AURAN</name>
<feature type="domain" description="YchF C-terminal" evidence="7">
    <location>
        <begin position="372"/>
        <end position="454"/>
    </location>
</feature>
<dbReference type="AlphaFoldDB" id="F0Y8J3"/>
<dbReference type="PANTHER" id="PTHR23305:SF18">
    <property type="entry name" value="OBG-TYPE G DOMAIN-CONTAINING PROTEIN"/>
    <property type="match status" value="1"/>
</dbReference>
<gene>
    <name evidence="8" type="ORF">AURANDRAFT_64003</name>
</gene>
<dbReference type="PANTHER" id="PTHR23305">
    <property type="entry name" value="OBG GTPASE FAMILY"/>
    <property type="match status" value="1"/>
</dbReference>
<proteinExistence type="predicted"/>
<accession>F0Y8J3</accession>
<dbReference type="OrthoDB" id="8954335at2759"/>
<comment type="cofactor">
    <cofactor evidence="1">
        <name>Mg(2+)</name>
        <dbReference type="ChEBI" id="CHEBI:18420"/>
    </cofactor>
</comment>
<evidence type="ECO:0000256" key="5">
    <source>
        <dbReference type="ARBA" id="ARBA00022842"/>
    </source>
</evidence>
<dbReference type="InterPro" id="IPR027417">
    <property type="entry name" value="P-loop_NTPase"/>
</dbReference>
<keyword evidence="9" id="KW-1185">Reference proteome</keyword>
<dbReference type="RefSeq" id="XP_009036615.1">
    <property type="nucleotide sequence ID" value="XM_009038367.1"/>
</dbReference>
<dbReference type="SUPFAM" id="SSF81271">
    <property type="entry name" value="TGS-like"/>
    <property type="match status" value="1"/>
</dbReference>